<dbReference type="OrthoDB" id="1834945at2759"/>
<gene>
    <name evidence="2" type="ORF">Cgig2_025496</name>
</gene>
<feature type="compositionally biased region" description="Basic and acidic residues" evidence="1">
    <location>
        <begin position="23"/>
        <end position="35"/>
    </location>
</feature>
<evidence type="ECO:0000313" key="2">
    <source>
        <dbReference type="EMBL" id="KAJ8421608.1"/>
    </source>
</evidence>
<organism evidence="2 3">
    <name type="scientific">Carnegiea gigantea</name>
    <dbReference type="NCBI Taxonomy" id="171969"/>
    <lineage>
        <taxon>Eukaryota</taxon>
        <taxon>Viridiplantae</taxon>
        <taxon>Streptophyta</taxon>
        <taxon>Embryophyta</taxon>
        <taxon>Tracheophyta</taxon>
        <taxon>Spermatophyta</taxon>
        <taxon>Magnoliopsida</taxon>
        <taxon>eudicotyledons</taxon>
        <taxon>Gunneridae</taxon>
        <taxon>Pentapetalae</taxon>
        <taxon>Caryophyllales</taxon>
        <taxon>Cactineae</taxon>
        <taxon>Cactaceae</taxon>
        <taxon>Cactoideae</taxon>
        <taxon>Echinocereeae</taxon>
        <taxon>Carnegiea</taxon>
    </lineage>
</organism>
<feature type="region of interest" description="Disordered" evidence="1">
    <location>
        <begin position="1"/>
        <end position="70"/>
    </location>
</feature>
<dbReference type="AlphaFoldDB" id="A0A9Q1JJX7"/>
<evidence type="ECO:0000313" key="3">
    <source>
        <dbReference type="Proteomes" id="UP001153076"/>
    </source>
</evidence>
<sequence>MASNKSGNTSLPHANRPKVPTDSSRKCLAPDESSMRRNLKRPVVESSELGDDNEGQDPIFSPWRSLSNPPHNIDEEFERLWTREATSSSEDAAPILTNEESSYALLSKDQVETKKSKNKQIEFMFEELRSLRLNMDGLAMAIKKGNLRSYTEEQLYDEITKITTLSKFHTISSFLYVSYALEEENKDCGDDE</sequence>
<proteinExistence type="predicted"/>
<evidence type="ECO:0000256" key="1">
    <source>
        <dbReference type="SAM" id="MobiDB-lite"/>
    </source>
</evidence>
<dbReference type="EMBL" id="JAKOGI010002636">
    <property type="protein sequence ID" value="KAJ8421608.1"/>
    <property type="molecule type" value="Genomic_DNA"/>
</dbReference>
<feature type="compositionally biased region" description="Polar residues" evidence="1">
    <location>
        <begin position="1"/>
        <end position="12"/>
    </location>
</feature>
<accession>A0A9Q1JJX7</accession>
<keyword evidence="3" id="KW-1185">Reference proteome</keyword>
<protein>
    <submittedName>
        <fullName evidence="2">Uncharacterized protein</fullName>
    </submittedName>
</protein>
<reference evidence="2" key="1">
    <citation type="submission" date="2022-04" db="EMBL/GenBank/DDBJ databases">
        <title>Carnegiea gigantea Genome sequencing and assembly v2.</title>
        <authorList>
            <person name="Copetti D."/>
            <person name="Sanderson M.J."/>
            <person name="Burquez A."/>
            <person name="Wojciechowski M.F."/>
        </authorList>
    </citation>
    <scope>NUCLEOTIDE SEQUENCE</scope>
    <source>
        <strain evidence="2">SGP5-SGP5p</strain>
        <tissue evidence="2">Aerial part</tissue>
    </source>
</reference>
<dbReference type="Proteomes" id="UP001153076">
    <property type="component" value="Unassembled WGS sequence"/>
</dbReference>
<comment type="caution">
    <text evidence="2">The sequence shown here is derived from an EMBL/GenBank/DDBJ whole genome shotgun (WGS) entry which is preliminary data.</text>
</comment>
<name>A0A9Q1JJX7_9CARY</name>